<gene>
    <name evidence="1" type="ORF">H8E79_02175</name>
</gene>
<dbReference type="Proteomes" id="UP000599024">
    <property type="component" value="Unassembled WGS sequence"/>
</dbReference>
<comment type="caution">
    <text evidence="1">The sequence shown here is derived from an EMBL/GenBank/DDBJ whole genome shotgun (WGS) entry which is preliminary data.</text>
</comment>
<accession>A0A8J6N762</accession>
<evidence type="ECO:0000313" key="2">
    <source>
        <dbReference type="Proteomes" id="UP000599024"/>
    </source>
</evidence>
<evidence type="ECO:0000313" key="1">
    <source>
        <dbReference type="EMBL" id="MBC8207958.1"/>
    </source>
</evidence>
<sequence length="65" mass="7502">MKTPTDLWEEIGSLTEEDTLQLVTTLVATYDQRLEREPNDLAARDFFKTLESSLVQTNACNLNRR</sequence>
<dbReference type="AlphaFoldDB" id="A0A8J6N762"/>
<organism evidence="1 2">
    <name type="scientific">Candidatus Desulfatifera sulfidica</name>
    <dbReference type="NCBI Taxonomy" id="2841691"/>
    <lineage>
        <taxon>Bacteria</taxon>
        <taxon>Pseudomonadati</taxon>
        <taxon>Thermodesulfobacteriota</taxon>
        <taxon>Desulfobulbia</taxon>
        <taxon>Desulfobulbales</taxon>
        <taxon>Desulfobulbaceae</taxon>
        <taxon>Candidatus Desulfatifera</taxon>
    </lineage>
</organism>
<dbReference type="EMBL" id="JACNLK010000024">
    <property type="protein sequence ID" value="MBC8207958.1"/>
    <property type="molecule type" value="Genomic_DNA"/>
</dbReference>
<protein>
    <submittedName>
        <fullName evidence="1">Uncharacterized protein</fullName>
    </submittedName>
</protein>
<proteinExistence type="predicted"/>
<name>A0A8J6N762_9BACT</name>
<reference evidence="1 2" key="1">
    <citation type="submission" date="2020-08" db="EMBL/GenBank/DDBJ databases">
        <title>Bridging the membrane lipid divide: bacteria of the FCB group superphylum have the potential to synthesize archaeal ether lipids.</title>
        <authorList>
            <person name="Villanueva L."/>
            <person name="Von Meijenfeldt F.A.B."/>
            <person name="Westbye A.B."/>
            <person name="Yadav S."/>
            <person name="Hopmans E.C."/>
            <person name="Dutilh B.E."/>
            <person name="Sinninghe Damste J.S."/>
        </authorList>
    </citation>
    <scope>NUCLEOTIDE SEQUENCE [LARGE SCALE GENOMIC DNA]</scope>
    <source>
        <strain evidence="1">NIOZ-UU81</strain>
    </source>
</reference>